<dbReference type="InterPro" id="IPR015424">
    <property type="entry name" value="PyrdxlP-dep_Trfase"/>
</dbReference>
<protein>
    <submittedName>
        <fullName evidence="2">Pyridoxal phosphate-dependent aminotransferase</fullName>
    </submittedName>
</protein>
<proteinExistence type="predicted"/>
<feature type="domain" description="Aminotransferase class I/classII large" evidence="1">
    <location>
        <begin position="46"/>
        <end position="360"/>
    </location>
</feature>
<dbReference type="PANTHER" id="PTHR43510">
    <property type="entry name" value="AMINOTRANSFERASE FUNCTION, HYPOTHETICAL (EUROFUNG)"/>
    <property type="match status" value="1"/>
</dbReference>
<reference evidence="3" key="1">
    <citation type="journal article" date="2019" name="Int. J. Syst. Evol. Microbiol.">
        <title>The Global Catalogue of Microorganisms (GCM) 10K type strain sequencing project: providing services to taxonomists for standard genome sequencing and annotation.</title>
        <authorList>
            <consortium name="The Broad Institute Genomics Platform"/>
            <consortium name="The Broad Institute Genome Sequencing Center for Infectious Disease"/>
            <person name="Wu L."/>
            <person name="Ma J."/>
        </authorList>
    </citation>
    <scope>NUCLEOTIDE SEQUENCE [LARGE SCALE GENOMIC DNA]</scope>
    <source>
        <strain evidence="3">JCM 9458</strain>
    </source>
</reference>
<dbReference type="GO" id="GO:0008483">
    <property type="term" value="F:transaminase activity"/>
    <property type="evidence" value="ECO:0007669"/>
    <property type="project" value="UniProtKB-KW"/>
</dbReference>
<dbReference type="Pfam" id="PF00155">
    <property type="entry name" value="Aminotran_1_2"/>
    <property type="match status" value="1"/>
</dbReference>
<dbReference type="RefSeq" id="WP_345727747.1">
    <property type="nucleotide sequence ID" value="NZ_BAAAYN010000012.1"/>
</dbReference>
<dbReference type="Gene3D" id="3.40.640.10">
    <property type="entry name" value="Type I PLP-dependent aspartate aminotransferase-like (Major domain)"/>
    <property type="match status" value="1"/>
</dbReference>
<name>A0ABP6SU61_9ACTN</name>
<dbReference type="EMBL" id="BAAAYN010000012">
    <property type="protein sequence ID" value="GAA3385674.1"/>
    <property type="molecule type" value="Genomic_DNA"/>
</dbReference>
<dbReference type="InterPro" id="IPR015421">
    <property type="entry name" value="PyrdxlP-dep_Trfase_major"/>
</dbReference>
<comment type="caution">
    <text evidence="2">The sequence shown here is derived from an EMBL/GenBank/DDBJ whole genome shotgun (WGS) entry which is preliminary data.</text>
</comment>
<dbReference type="InterPro" id="IPR004839">
    <property type="entry name" value="Aminotransferase_I/II_large"/>
</dbReference>
<accession>A0ABP6SU61</accession>
<evidence type="ECO:0000313" key="2">
    <source>
        <dbReference type="EMBL" id="GAA3385674.1"/>
    </source>
</evidence>
<sequence>MTTPTLSPMTALIDQSVRYDLAESTVPALRVGDLAEISALAELPLGYGTTQGDVELRALIAADAGIAADQVLVTVGAIEAMFLLAQVTCRPGDRVLLAAPCFPPARAVPEAIGAQVDVVTLSFDDGYRLPLDRIAGALTPETRLVSLASPQNPSGVRFSEEELRGLLAAVAKRAPSAVVLVDETYRASTYGNAPVPPSAAGLSPRVVTCSALSKAHGAPGLRIGWLTSNDPEFYARLREAKFLTTIACSSVDEFLAVQVLRQQTEILAPRAQRLRRSLDQLLRWTQDQPVEIVRPDGGALCCLRLPADRFSEDAVSTFYARLAARDTRVAPGSWFGEHDRVFRVGFGHLSTGDLDEALGRVAEALG</sequence>
<keyword evidence="3" id="KW-1185">Reference proteome</keyword>
<evidence type="ECO:0000259" key="1">
    <source>
        <dbReference type="Pfam" id="PF00155"/>
    </source>
</evidence>
<dbReference type="Proteomes" id="UP001501676">
    <property type="component" value="Unassembled WGS sequence"/>
</dbReference>
<gene>
    <name evidence="2" type="ORF">GCM10020369_20110</name>
</gene>
<keyword evidence="2" id="KW-0032">Aminotransferase</keyword>
<dbReference type="Gene3D" id="3.90.1150.10">
    <property type="entry name" value="Aspartate Aminotransferase, domain 1"/>
    <property type="match status" value="1"/>
</dbReference>
<dbReference type="PANTHER" id="PTHR43510:SF1">
    <property type="entry name" value="AMINOTRANSFERASE FUNCTION, HYPOTHETICAL (EUROFUNG)"/>
    <property type="match status" value="1"/>
</dbReference>
<evidence type="ECO:0000313" key="3">
    <source>
        <dbReference type="Proteomes" id="UP001501676"/>
    </source>
</evidence>
<dbReference type="InterPro" id="IPR015422">
    <property type="entry name" value="PyrdxlP-dep_Trfase_small"/>
</dbReference>
<dbReference type="CDD" id="cd00609">
    <property type="entry name" value="AAT_like"/>
    <property type="match status" value="1"/>
</dbReference>
<organism evidence="2 3">
    <name type="scientific">Cryptosporangium minutisporangium</name>
    <dbReference type="NCBI Taxonomy" id="113569"/>
    <lineage>
        <taxon>Bacteria</taxon>
        <taxon>Bacillati</taxon>
        <taxon>Actinomycetota</taxon>
        <taxon>Actinomycetes</taxon>
        <taxon>Cryptosporangiales</taxon>
        <taxon>Cryptosporangiaceae</taxon>
        <taxon>Cryptosporangium</taxon>
    </lineage>
</organism>
<keyword evidence="2" id="KW-0808">Transferase</keyword>
<dbReference type="SUPFAM" id="SSF53383">
    <property type="entry name" value="PLP-dependent transferases"/>
    <property type="match status" value="1"/>
</dbReference>